<reference evidence="2" key="1">
    <citation type="journal article" date="2013" name="Nature">
        <title>Draft genome of the wheat A-genome progenitor Triticum urartu.</title>
        <authorList>
            <person name="Ling H.Q."/>
            <person name="Zhao S."/>
            <person name="Liu D."/>
            <person name="Wang J."/>
            <person name="Sun H."/>
            <person name="Zhang C."/>
            <person name="Fan H."/>
            <person name="Li D."/>
            <person name="Dong L."/>
            <person name="Tao Y."/>
            <person name="Gao C."/>
            <person name="Wu H."/>
            <person name="Li Y."/>
            <person name="Cui Y."/>
            <person name="Guo X."/>
            <person name="Zheng S."/>
            <person name="Wang B."/>
            <person name="Yu K."/>
            <person name="Liang Q."/>
            <person name="Yang W."/>
            <person name="Lou X."/>
            <person name="Chen J."/>
            <person name="Feng M."/>
            <person name="Jian J."/>
            <person name="Zhang X."/>
            <person name="Luo G."/>
            <person name="Jiang Y."/>
            <person name="Liu J."/>
            <person name="Wang Z."/>
            <person name="Sha Y."/>
            <person name="Zhang B."/>
            <person name="Wu H."/>
            <person name="Tang D."/>
            <person name="Shen Q."/>
            <person name="Xue P."/>
            <person name="Zou S."/>
            <person name="Wang X."/>
            <person name="Liu X."/>
            <person name="Wang F."/>
            <person name="Yang Y."/>
            <person name="An X."/>
            <person name="Dong Z."/>
            <person name="Zhang K."/>
            <person name="Zhang X."/>
            <person name="Luo M.C."/>
            <person name="Dvorak J."/>
            <person name="Tong Y."/>
            <person name="Wang J."/>
            <person name="Yang H."/>
            <person name="Li Z."/>
            <person name="Wang D."/>
            <person name="Zhang A."/>
            <person name="Wang J."/>
        </authorList>
    </citation>
    <scope>NUCLEOTIDE SEQUENCE</scope>
    <source>
        <strain evidence="2">cv. G1812</strain>
    </source>
</reference>
<organism evidence="1 2">
    <name type="scientific">Triticum urartu</name>
    <name type="common">Red wild einkorn</name>
    <name type="synonym">Crithodium urartu</name>
    <dbReference type="NCBI Taxonomy" id="4572"/>
    <lineage>
        <taxon>Eukaryota</taxon>
        <taxon>Viridiplantae</taxon>
        <taxon>Streptophyta</taxon>
        <taxon>Embryophyta</taxon>
        <taxon>Tracheophyta</taxon>
        <taxon>Spermatophyta</taxon>
        <taxon>Magnoliopsida</taxon>
        <taxon>Liliopsida</taxon>
        <taxon>Poales</taxon>
        <taxon>Poaceae</taxon>
        <taxon>BOP clade</taxon>
        <taxon>Pooideae</taxon>
        <taxon>Triticodae</taxon>
        <taxon>Triticeae</taxon>
        <taxon>Triticinae</taxon>
        <taxon>Triticum</taxon>
    </lineage>
</organism>
<dbReference type="EnsemblPlants" id="TuG1812G0400002750.01.T02">
    <property type="protein sequence ID" value="TuG1812G0400002750.01.T02.cds269674"/>
    <property type="gene ID" value="TuG1812G0400002750.01"/>
</dbReference>
<reference evidence="1" key="2">
    <citation type="submission" date="2018-03" db="EMBL/GenBank/DDBJ databases">
        <title>The Triticum urartu genome reveals the dynamic nature of wheat genome evolution.</title>
        <authorList>
            <person name="Ling H."/>
            <person name="Ma B."/>
            <person name="Shi X."/>
            <person name="Liu H."/>
            <person name="Dong L."/>
            <person name="Sun H."/>
            <person name="Cao Y."/>
            <person name="Gao Q."/>
            <person name="Zheng S."/>
            <person name="Li Y."/>
            <person name="Yu Y."/>
            <person name="Du H."/>
            <person name="Qi M."/>
            <person name="Li Y."/>
            <person name="Yu H."/>
            <person name="Cui Y."/>
            <person name="Wang N."/>
            <person name="Chen C."/>
            <person name="Wu H."/>
            <person name="Zhao Y."/>
            <person name="Zhang J."/>
            <person name="Li Y."/>
            <person name="Zhou W."/>
            <person name="Zhang B."/>
            <person name="Hu W."/>
            <person name="Eijk M."/>
            <person name="Tang J."/>
            <person name="Witsenboer H."/>
            <person name="Zhao S."/>
            <person name="Li Z."/>
            <person name="Zhang A."/>
            <person name="Wang D."/>
            <person name="Liang C."/>
        </authorList>
    </citation>
    <scope>NUCLEOTIDE SEQUENCE [LARGE SCALE GENOMIC DNA]</scope>
    <source>
        <strain evidence="1">cv. G1812</strain>
    </source>
</reference>
<reference evidence="1" key="3">
    <citation type="submission" date="2022-06" db="UniProtKB">
        <authorList>
            <consortium name="EnsemblPlants"/>
        </authorList>
    </citation>
    <scope>IDENTIFICATION</scope>
</reference>
<evidence type="ECO:0000313" key="2">
    <source>
        <dbReference type="Proteomes" id="UP000015106"/>
    </source>
</evidence>
<dbReference type="AlphaFoldDB" id="A0A8R7Q7K1"/>
<sequence length="82" mass="8769">MRGARLDRRCRVEAWKSMHAVGLTGGARSGSPPFSAAATPRGTVLGAHAPLPQLSFLAPPIHNSLKTLHRRCLQSDMIHCSG</sequence>
<dbReference type="Proteomes" id="UP000015106">
    <property type="component" value="Chromosome 4"/>
</dbReference>
<evidence type="ECO:0000313" key="1">
    <source>
        <dbReference type="EnsemblPlants" id="TuG1812G0400002750.01.T01.cds269674"/>
    </source>
</evidence>
<dbReference type="Gramene" id="TuG1812G0400002750.01.T01">
    <property type="protein sequence ID" value="TuG1812G0400002750.01.T01.cds269674"/>
    <property type="gene ID" value="TuG1812G0400002750.01"/>
</dbReference>
<dbReference type="Gramene" id="TuG1812G0400002750.01.T02">
    <property type="protein sequence ID" value="TuG1812G0400002750.01.T02.cds269674"/>
    <property type="gene ID" value="TuG1812G0400002750.01"/>
</dbReference>
<accession>A0A8R7Q7K1</accession>
<name>A0A8R7Q7K1_TRIUA</name>
<keyword evidence="2" id="KW-1185">Reference proteome</keyword>
<protein>
    <submittedName>
        <fullName evidence="1">Uncharacterized protein</fullName>
    </submittedName>
</protein>
<proteinExistence type="predicted"/>
<dbReference type="EnsemblPlants" id="TuG1812G0400002750.01.T01">
    <property type="protein sequence ID" value="TuG1812G0400002750.01.T01.cds269674"/>
    <property type="gene ID" value="TuG1812G0400002750.01"/>
</dbReference>